<protein>
    <recommendedName>
        <fullName evidence="3">Reverse transcriptase/retrotransposon-derived protein RNase H-like domain-containing protein</fullName>
    </recommendedName>
</protein>
<reference evidence="1" key="1">
    <citation type="journal article" date="2023" name="Plant J.">
        <title>Genome sequences and population genomics provide insights into the demographic history, inbreeding, and mutation load of two 'living fossil' tree species of Dipteronia.</title>
        <authorList>
            <person name="Feng Y."/>
            <person name="Comes H.P."/>
            <person name="Chen J."/>
            <person name="Zhu S."/>
            <person name="Lu R."/>
            <person name="Zhang X."/>
            <person name="Li P."/>
            <person name="Qiu J."/>
            <person name="Olsen K.M."/>
            <person name="Qiu Y."/>
        </authorList>
    </citation>
    <scope>NUCLEOTIDE SEQUENCE</scope>
    <source>
        <strain evidence="1">NBL</strain>
    </source>
</reference>
<evidence type="ECO:0000313" key="1">
    <source>
        <dbReference type="EMBL" id="KAK3200413.1"/>
    </source>
</evidence>
<proteinExistence type="predicted"/>
<gene>
    <name evidence="1" type="ORF">Dsin_023828</name>
</gene>
<accession>A0AAE0A421</accession>
<evidence type="ECO:0000313" key="2">
    <source>
        <dbReference type="Proteomes" id="UP001281410"/>
    </source>
</evidence>
<dbReference type="SUPFAM" id="SSF56672">
    <property type="entry name" value="DNA/RNA polymerases"/>
    <property type="match status" value="1"/>
</dbReference>
<name>A0AAE0A421_9ROSI</name>
<dbReference type="Gene3D" id="3.30.70.270">
    <property type="match status" value="1"/>
</dbReference>
<dbReference type="EMBL" id="JANJYJ010000007">
    <property type="protein sequence ID" value="KAK3200413.1"/>
    <property type="molecule type" value="Genomic_DNA"/>
</dbReference>
<dbReference type="InterPro" id="IPR043502">
    <property type="entry name" value="DNA/RNA_pol_sf"/>
</dbReference>
<organism evidence="1 2">
    <name type="scientific">Dipteronia sinensis</name>
    <dbReference type="NCBI Taxonomy" id="43782"/>
    <lineage>
        <taxon>Eukaryota</taxon>
        <taxon>Viridiplantae</taxon>
        <taxon>Streptophyta</taxon>
        <taxon>Embryophyta</taxon>
        <taxon>Tracheophyta</taxon>
        <taxon>Spermatophyta</taxon>
        <taxon>Magnoliopsida</taxon>
        <taxon>eudicotyledons</taxon>
        <taxon>Gunneridae</taxon>
        <taxon>Pentapetalae</taxon>
        <taxon>rosids</taxon>
        <taxon>malvids</taxon>
        <taxon>Sapindales</taxon>
        <taxon>Sapindaceae</taxon>
        <taxon>Hippocastanoideae</taxon>
        <taxon>Acereae</taxon>
        <taxon>Dipteronia</taxon>
    </lineage>
</organism>
<sequence>MTPNILPPETWKSHTQYFKAANGKIFATNLISKHKTSIKFFPSYTFWAHVIGTSLPDKDVLIGWDVYSQCKSLRILPAGIRYKRDFKPFSQIPKIFPLSEIQPHFQHIHFIRDFIPKVSHHTSRLSALLKKNPPLWDHSHSSAIAHLKQIAQSPPALTIPSTGQLILQTNASDRFWGAILTEEKLNHRGSQICYPEV</sequence>
<evidence type="ECO:0008006" key="3">
    <source>
        <dbReference type="Google" id="ProtNLM"/>
    </source>
</evidence>
<keyword evidence="2" id="KW-1185">Reference proteome</keyword>
<comment type="caution">
    <text evidence="1">The sequence shown here is derived from an EMBL/GenBank/DDBJ whole genome shotgun (WGS) entry which is preliminary data.</text>
</comment>
<dbReference type="AlphaFoldDB" id="A0AAE0A421"/>
<dbReference type="InterPro" id="IPR043128">
    <property type="entry name" value="Rev_trsase/Diguanyl_cyclase"/>
</dbReference>
<dbReference type="Proteomes" id="UP001281410">
    <property type="component" value="Unassembled WGS sequence"/>
</dbReference>